<dbReference type="AlphaFoldDB" id="A0AA36N9M6"/>
<keyword evidence="3" id="KW-1185">Reference proteome</keyword>
<accession>A0AA36N9M6</accession>
<dbReference type="InterPro" id="IPR036249">
    <property type="entry name" value="Thioredoxin-like_sf"/>
</dbReference>
<name>A0AA36N9M6_9DINO</name>
<dbReference type="GO" id="GO:0016491">
    <property type="term" value="F:oxidoreductase activity"/>
    <property type="evidence" value="ECO:0007669"/>
    <property type="project" value="InterPro"/>
</dbReference>
<protein>
    <recommendedName>
        <fullName evidence="1">DSBA-like thioredoxin domain-containing protein</fullName>
    </recommendedName>
</protein>
<proteinExistence type="predicted"/>
<dbReference type="InterPro" id="IPR001853">
    <property type="entry name" value="DSBA-like_thioredoxin_dom"/>
</dbReference>
<dbReference type="Pfam" id="PF01323">
    <property type="entry name" value="DSBA"/>
    <property type="match status" value="1"/>
</dbReference>
<evidence type="ECO:0000313" key="3">
    <source>
        <dbReference type="Proteomes" id="UP001178507"/>
    </source>
</evidence>
<reference evidence="2" key="1">
    <citation type="submission" date="2023-08" db="EMBL/GenBank/DDBJ databases">
        <authorList>
            <person name="Chen Y."/>
            <person name="Shah S."/>
            <person name="Dougan E. K."/>
            <person name="Thang M."/>
            <person name="Chan C."/>
        </authorList>
    </citation>
    <scope>NUCLEOTIDE SEQUENCE</scope>
</reference>
<feature type="domain" description="DSBA-like thioredoxin" evidence="1">
    <location>
        <begin position="7"/>
        <end position="193"/>
    </location>
</feature>
<sequence>MAMPRVQIKVVLDFMCPWSLIGLRALALAKERFAARLDFAVELLPFEFDPPGTYPQEGLDWTEYCKGFGAAKAKFLLEEKLPRAFALGEDLGIRFRMERRIVHTVDVNTALALAQRLGSPAAEGFALASLRAHFEELQDPNEAAGLRKRLQDVGVPLEALEAALSDPEKESKNALRTAQARPMLRSGVPHFEIRCGGPDLCEGVHGGPTRPSYFEEIFQRCLPKEEL</sequence>
<evidence type="ECO:0000259" key="1">
    <source>
        <dbReference type="Pfam" id="PF01323"/>
    </source>
</evidence>
<dbReference type="EMBL" id="CAUJNA010003279">
    <property type="protein sequence ID" value="CAJ1397819.1"/>
    <property type="molecule type" value="Genomic_DNA"/>
</dbReference>
<evidence type="ECO:0000313" key="2">
    <source>
        <dbReference type="EMBL" id="CAJ1397819.1"/>
    </source>
</evidence>
<gene>
    <name evidence="2" type="ORF">EVOR1521_LOCUS21762</name>
</gene>
<organism evidence="2 3">
    <name type="scientific">Effrenium voratum</name>
    <dbReference type="NCBI Taxonomy" id="2562239"/>
    <lineage>
        <taxon>Eukaryota</taxon>
        <taxon>Sar</taxon>
        <taxon>Alveolata</taxon>
        <taxon>Dinophyceae</taxon>
        <taxon>Suessiales</taxon>
        <taxon>Symbiodiniaceae</taxon>
        <taxon>Effrenium</taxon>
    </lineage>
</organism>
<comment type="caution">
    <text evidence="2">The sequence shown here is derived from an EMBL/GenBank/DDBJ whole genome shotgun (WGS) entry which is preliminary data.</text>
</comment>
<dbReference type="Proteomes" id="UP001178507">
    <property type="component" value="Unassembled WGS sequence"/>
</dbReference>
<dbReference type="Gene3D" id="3.40.30.10">
    <property type="entry name" value="Glutaredoxin"/>
    <property type="match status" value="1"/>
</dbReference>
<dbReference type="SUPFAM" id="SSF52833">
    <property type="entry name" value="Thioredoxin-like"/>
    <property type="match status" value="1"/>
</dbReference>